<evidence type="ECO:0000313" key="3">
    <source>
        <dbReference type="Proteomes" id="UP001529235"/>
    </source>
</evidence>
<evidence type="ECO:0000313" key="2">
    <source>
        <dbReference type="EMBL" id="MDK6028981.1"/>
    </source>
</evidence>
<keyword evidence="3" id="KW-1185">Reference proteome</keyword>
<dbReference type="AlphaFoldDB" id="A0ABD4Z6M5"/>
<feature type="transmembrane region" description="Helical" evidence="1">
    <location>
        <begin position="115"/>
        <end position="136"/>
    </location>
</feature>
<proteinExistence type="predicted"/>
<reference evidence="2 3" key="1">
    <citation type="submission" date="2023-05" db="EMBL/GenBank/DDBJ databases">
        <title>A new hyperthermophilic archaea 'Ignisphaera cupida' sp. nov. and description of the family 'Ignisphaeraceae' fam. nov.</title>
        <authorList>
            <person name="Podosokorskaya O.A."/>
            <person name="Elcheninov A.G."/>
            <person name="Klukina A."/>
            <person name="Merkel A.Y."/>
        </authorList>
    </citation>
    <scope>NUCLEOTIDE SEQUENCE [LARGE SCALE GENOMIC DNA]</scope>
    <source>
        <strain evidence="2 3">4213-co</strain>
    </source>
</reference>
<protein>
    <recommendedName>
        <fullName evidence="4">Cobalt ECF transporter T component CbiQ</fullName>
    </recommendedName>
</protein>
<keyword evidence="1" id="KW-1133">Transmembrane helix</keyword>
<accession>A0ABD4Z6M5</accession>
<keyword evidence="1" id="KW-0812">Transmembrane</keyword>
<dbReference type="Proteomes" id="UP001529235">
    <property type="component" value="Unassembled WGS sequence"/>
</dbReference>
<name>A0ABD4Z6M5_9CREN</name>
<sequence>MSFSKVFSRIVLLLLRSLFLYGFVEARKGSTAIQLAFTILSLYITIKNPVVSIPILAAISTFYIVFGIAKALAYAALVSLVPATWMGLTNLLYTLSGKGLLNPASFIDVFMRAEIGSLIVFTLIHTLNISELCYLVSKFSTATSLAIEYFWRIASQLLKESSEMLYIHGLKKEKTWKTLAMLFIRGDEIVTQFSEGVYLKQFRYAPKPIYSRKTVLAQITLAVFGVVAFLWFAH</sequence>
<feature type="transmembrane region" description="Helical" evidence="1">
    <location>
        <begin position="50"/>
        <end position="69"/>
    </location>
</feature>
<organism evidence="2 3">
    <name type="scientific">Ignisphaera cupida</name>
    <dbReference type="NCBI Taxonomy" id="3050454"/>
    <lineage>
        <taxon>Archaea</taxon>
        <taxon>Thermoproteota</taxon>
        <taxon>Thermoprotei</taxon>
        <taxon>Desulfurococcales</taxon>
        <taxon>Desulfurococcaceae</taxon>
        <taxon>Ignisphaera</taxon>
    </lineage>
</organism>
<evidence type="ECO:0000256" key="1">
    <source>
        <dbReference type="SAM" id="Phobius"/>
    </source>
</evidence>
<evidence type="ECO:0008006" key="4">
    <source>
        <dbReference type="Google" id="ProtNLM"/>
    </source>
</evidence>
<feature type="transmembrane region" description="Helical" evidence="1">
    <location>
        <begin position="215"/>
        <end position="233"/>
    </location>
</feature>
<keyword evidence="1" id="KW-0472">Membrane</keyword>
<dbReference type="RefSeq" id="WP_285273965.1">
    <property type="nucleotide sequence ID" value="NZ_JASNVW010000003.1"/>
</dbReference>
<gene>
    <name evidence="2" type="ORF">QPL79_06355</name>
</gene>
<comment type="caution">
    <text evidence="2">The sequence shown here is derived from an EMBL/GenBank/DDBJ whole genome shotgun (WGS) entry which is preliminary data.</text>
</comment>
<feature type="transmembrane region" description="Helical" evidence="1">
    <location>
        <begin position="76"/>
        <end position="95"/>
    </location>
</feature>
<dbReference type="EMBL" id="JASNVW010000003">
    <property type="protein sequence ID" value="MDK6028981.1"/>
    <property type="molecule type" value="Genomic_DNA"/>
</dbReference>